<dbReference type="CDD" id="cd11031">
    <property type="entry name" value="Cyp158A-like"/>
    <property type="match status" value="1"/>
</dbReference>
<dbReference type="InterPro" id="IPR017972">
    <property type="entry name" value="Cyt_P450_CS"/>
</dbReference>
<evidence type="ECO:0000256" key="4">
    <source>
        <dbReference type="ARBA" id="ARBA00023002"/>
    </source>
</evidence>
<dbReference type="FunFam" id="1.10.630.10:FF:000018">
    <property type="entry name" value="Cytochrome P450 monooxygenase"/>
    <property type="match status" value="1"/>
</dbReference>
<dbReference type="InterPro" id="IPR036396">
    <property type="entry name" value="Cyt_P450_sf"/>
</dbReference>
<keyword evidence="2 7" id="KW-0349">Heme</keyword>
<dbReference type="EMBL" id="MLYO01000046">
    <property type="protein sequence ID" value="OIK01013.1"/>
    <property type="molecule type" value="Genomic_DNA"/>
</dbReference>
<dbReference type="PRINTS" id="PR00359">
    <property type="entry name" value="BP450"/>
</dbReference>
<organism evidence="8 9">
    <name type="scientific">Streptomyces monashensis</name>
    <dbReference type="NCBI Taxonomy" id="1678012"/>
    <lineage>
        <taxon>Bacteria</taxon>
        <taxon>Bacillati</taxon>
        <taxon>Actinomycetota</taxon>
        <taxon>Actinomycetes</taxon>
        <taxon>Kitasatosporales</taxon>
        <taxon>Streptomycetaceae</taxon>
        <taxon>Streptomyces</taxon>
    </lineage>
</organism>
<dbReference type="OrthoDB" id="3218463at2"/>
<dbReference type="InterPro" id="IPR002397">
    <property type="entry name" value="Cyt_P450_B"/>
</dbReference>
<comment type="caution">
    <text evidence="8">The sequence shown here is derived from an EMBL/GenBank/DDBJ whole genome shotgun (WGS) entry which is preliminary data.</text>
</comment>
<dbReference type="Pfam" id="PF00067">
    <property type="entry name" value="p450"/>
    <property type="match status" value="1"/>
</dbReference>
<evidence type="ECO:0000256" key="5">
    <source>
        <dbReference type="ARBA" id="ARBA00023004"/>
    </source>
</evidence>
<comment type="similarity">
    <text evidence="1 7">Belongs to the cytochrome P450 family.</text>
</comment>
<protein>
    <submittedName>
        <fullName evidence="8">Cytochrome</fullName>
    </submittedName>
</protein>
<evidence type="ECO:0000256" key="2">
    <source>
        <dbReference type="ARBA" id="ARBA00022617"/>
    </source>
</evidence>
<dbReference type="SUPFAM" id="SSF48264">
    <property type="entry name" value="Cytochrome P450"/>
    <property type="match status" value="1"/>
</dbReference>
<keyword evidence="3 7" id="KW-0479">Metal-binding</keyword>
<evidence type="ECO:0000313" key="8">
    <source>
        <dbReference type="EMBL" id="OIK01013.1"/>
    </source>
</evidence>
<evidence type="ECO:0000313" key="9">
    <source>
        <dbReference type="Proteomes" id="UP000179642"/>
    </source>
</evidence>
<dbReference type="AlphaFoldDB" id="A0A1S2Q5I3"/>
<dbReference type="InterPro" id="IPR001128">
    <property type="entry name" value="Cyt_P450"/>
</dbReference>
<dbReference type="PRINTS" id="PR00385">
    <property type="entry name" value="P450"/>
</dbReference>
<dbReference type="RefSeq" id="WP_071383516.1">
    <property type="nucleotide sequence ID" value="NZ_MLYO01000046.1"/>
</dbReference>
<dbReference type="PROSITE" id="PS00086">
    <property type="entry name" value="CYTOCHROME_P450"/>
    <property type="match status" value="1"/>
</dbReference>
<keyword evidence="4 7" id="KW-0560">Oxidoreductase</keyword>
<reference evidence="8 9" key="1">
    <citation type="submission" date="2016-10" db="EMBL/GenBank/DDBJ databases">
        <title>Genome sequence of Streptomyces sp. MUSC 1.</title>
        <authorList>
            <person name="Lee L.-H."/>
            <person name="Ser H.-L."/>
            <person name="Law J.W.-F."/>
        </authorList>
    </citation>
    <scope>NUCLEOTIDE SEQUENCE [LARGE SCALE GENOMIC DNA]</scope>
    <source>
        <strain evidence="8 9">MUSC 1</strain>
    </source>
</reference>
<sequence>MTETQSDDALHYPLSAPGAMTPPVEWPRLRQKCPVAHVTLPSGDRAALLTRYDDVKLALCDPRLSREGLARPDAARISAGEAGSVFDSPMARALNAEGQERWRRMVGKWFTAKRMRALVPRIEAMTDRLIDGMLEHGRPADLVRHLAFPLPVYVICDMLGVPEHDRDDFKNWSDTFLNLSRYSAAEMEAAHRDFAEYMAALVAEKRREPKDDLISRLIAATDAEGRPMSEPALAATGQALLLAGHETTAGFITTMAGVLLADRSRWERLLGDRSLIRSAVEEVLRFEPYTGFGMLRYVHEDTEVPSGVVLDQGTTVVCSMAAANRDTGAFAGAEDMDLGRTPNAHLAFGAGPHSCLGQPLARTEMQTVLGVLLRRLPTLELAVDPDALHRVEGLITTPLSELPVRW</sequence>
<dbReference type="GO" id="GO:0005506">
    <property type="term" value="F:iron ion binding"/>
    <property type="evidence" value="ECO:0007669"/>
    <property type="project" value="InterPro"/>
</dbReference>
<dbReference type="PANTHER" id="PTHR46696">
    <property type="entry name" value="P450, PUTATIVE (EUROFUNG)-RELATED"/>
    <property type="match status" value="1"/>
</dbReference>
<dbReference type="GO" id="GO:0016705">
    <property type="term" value="F:oxidoreductase activity, acting on paired donors, with incorporation or reduction of molecular oxygen"/>
    <property type="evidence" value="ECO:0007669"/>
    <property type="project" value="InterPro"/>
</dbReference>
<dbReference type="PANTHER" id="PTHR46696:SF6">
    <property type="entry name" value="P450, PUTATIVE (EUROFUNG)-RELATED"/>
    <property type="match status" value="1"/>
</dbReference>
<evidence type="ECO:0000256" key="6">
    <source>
        <dbReference type="ARBA" id="ARBA00023033"/>
    </source>
</evidence>
<accession>A0A1S2Q5I3</accession>
<gene>
    <name evidence="8" type="ORF">BIV23_26670</name>
</gene>
<keyword evidence="6 7" id="KW-0503">Monooxygenase</keyword>
<dbReference type="Proteomes" id="UP000179642">
    <property type="component" value="Unassembled WGS sequence"/>
</dbReference>
<dbReference type="GO" id="GO:0004497">
    <property type="term" value="F:monooxygenase activity"/>
    <property type="evidence" value="ECO:0007669"/>
    <property type="project" value="UniProtKB-KW"/>
</dbReference>
<name>A0A1S2Q5I3_9ACTN</name>
<evidence type="ECO:0000256" key="3">
    <source>
        <dbReference type="ARBA" id="ARBA00022723"/>
    </source>
</evidence>
<dbReference type="GO" id="GO:0020037">
    <property type="term" value="F:heme binding"/>
    <property type="evidence" value="ECO:0007669"/>
    <property type="project" value="InterPro"/>
</dbReference>
<evidence type="ECO:0000256" key="7">
    <source>
        <dbReference type="RuleBase" id="RU000461"/>
    </source>
</evidence>
<keyword evidence="5 7" id="KW-0408">Iron</keyword>
<dbReference type="Gene3D" id="1.10.630.10">
    <property type="entry name" value="Cytochrome P450"/>
    <property type="match status" value="1"/>
</dbReference>
<keyword evidence="9" id="KW-1185">Reference proteome</keyword>
<evidence type="ECO:0000256" key="1">
    <source>
        <dbReference type="ARBA" id="ARBA00010617"/>
    </source>
</evidence>
<proteinExistence type="inferred from homology"/>